<protein>
    <submittedName>
        <fullName evidence="2">Uncharacterized protein</fullName>
    </submittedName>
</protein>
<dbReference type="AlphaFoldDB" id="A0A0M9VIW5"/>
<dbReference type="Proteomes" id="UP000037755">
    <property type="component" value="Unassembled WGS sequence"/>
</dbReference>
<comment type="caution">
    <text evidence="2">The sequence shown here is derived from an EMBL/GenBank/DDBJ whole genome shotgun (WGS) entry which is preliminary data.</text>
</comment>
<keyword evidence="1" id="KW-0812">Transmembrane</keyword>
<dbReference type="RefSeq" id="WP_054408739.1">
    <property type="nucleotide sequence ID" value="NZ_FOYA01000022.1"/>
</dbReference>
<dbReference type="EMBL" id="LIYD01000005">
    <property type="protein sequence ID" value="KOS07100.1"/>
    <property type="molecule type" value="Genomic_DNA"/>
</dbReference>
<dbReference type="STRING" id="1202724.AM493_14435"/>
<proteinExistence type="predicted"/>
<feature type="transmembrane region" description="Helical" evidence="1">
    <location>
        <begin position="43"/>
        <end position="60"/>
    </location>
</feature>
<keyword evidence="1" id="KW-1133">Transmembrane helix</keyword>
<feature type="transmembrane region" description="Helical" evidence="1">
    <location>
        <begin position="298"/>
        <end position="314"/>
    </location>
</feature>
<evidence type="ECO:0000313" key="2">
    <source>
        <dbReference type="EMBL" id="KOS07100.1"/>
    </source>
</evidence>
<accession>A0A0M9VIW5</accession>
<gene>
    <name evidence="2" type="ORF">AM493_14435</name>
</gene>
<dbReference type="PATRIC" id="fig|1202724.3.peg.2997"/>
<evidence type="ECO:0000313" key="3">
    <source>
        <dbReference type="Proteomes" id="UP000037755"/>
    </source>
</evidence>
<reference evidence="2 3" key="1">
    <citation type="submission" date="2015-08" db="EMBL/GenBank/DDBJ databases">
        <title>Whole genome sequence of Flavobacterium akiainvivens IK-1T, from decaying Wikstroemia oahuensis, an endemic Hawaiian shrub.</title>
        <authorList>
            <person name="Wan X."/>
            <person name="Hou S."/>
            <person name="Saito J."/>
            <person name="Donachie S."/>
        </authorList>
    </citation>
    <scope>NUCLEOTIDE SEQUENCE [LARGE SCALE GENOMIC DNA]</scope>
    <source>
        <strain evidence="2 3">IK-1</strain>
    </source>
</reference>
<dbReference type="OrthoDB" id="1452530at2"/>
<organism evidence="2 3">
    <name type="scientific">Flavobacterium akiainvivens</name>
    <dbReference type="NCBI Taxonomy" id="1202724"/>
    <lineage>
        <taxon>Bacteria</taxon>
        <taxon>Pseudomonadati</taxon>
        <taxon>Bacteroidota</taxon>
        <taxon>Flavobacteriia</taxon>
        <taxon>Flavobacteriales</taxon>
        <taxon>Flavobacteriaceae</taxon>
        <taxon>Flavobacterium</taxon>
    </lineage>
</organism>
<evidence type="ECO:0000256" key="1">
    <source>
        <dbReference type="SAM" id="Phobius"/>
    </source>
</evidence>
<keyword evidence="3" id="KW-1185">Reference proteome</keyword>
<sequence length="331" mass="37775">MANQDPENSKEIDLTQLSKHMKRYYMRAGDSFFNAILFTKRNIIAIGILLVAGGALGYYLDQESHSFENKILVTPNFGSSDYLYEQVDLLNKKILAGDTAFLESIGVKNTASFTKIKVEPVADLFNFINKNENLFDDKTDFKYEIFNTMANKGSLDNLVKDPLMGKNFRYQLITFNTVGECDKNDIAEPVLKYLNSSPYFKEVQKEYIESLDKKMAVNDSTISQISHILNNFSDSTRGSSVFYEESTDLHEVIRSKTVLLKEQEQNKVDKVNYSSIIKDNGTFLNIKKLNAASGRMKIIIPVFFVLVFILLVRFKNFYKKHSLKRAAGTVQ</sequence>
<name>A0A0M9VIW5_9FLAO</name>
<keyword evidence="1" id="KW-0472">Membrane</keyword>